<gene>
    <name evidence="1" type="ORF">RFM23_09310</name>
</gene>
<name>A0ABU5AKL4_9HYPH</name>
<keyword evidence="2" id="KW-1185">Reference proteome</keyword>
<proteinExistence type="predicted"/>
<organism evidence="1 2">
    <name type="scientific">Mesorhizobium abyssinicae</name>
    <dbReference type="NCBI Taxonomy" id="1209958"/>
    <lineage>
        <taxon>Bacteria</taxon>
        <taxon>Pseudomonadati</taxon>
        <taxon>Pseudomonadota</taxon>
        <taxon>Alphaproteobacteria</taxon>
        <taxon>Hyphomicrobiales</taxon>
        <taxon>Phyllobacteriaceae</taxon>
        <taxon>Mesorhizobium</taxon>
    </lineage>
</organism>
<dbReference type="Proteomes" id="UP001276564">
    <property type="component" value="Unassembled WGS sequence"/>
</dbReference>
<evidence type="ECO:0000313" key="2">
    <source>
        <dbReference type="Proteomes" id="UP001276564"/>
    </source>
</evidence>
<protein>
    <submittedName>
        <fullName evidence="1">Uncharacterized protein</fullName>
    </submittedName>
</protein>
<dbReference type="EMBL" id="JAVIIP010000004">
    <property type="protein sequence ID" value="MDX8537819.1"/>
    <property type="molecule type" value="Genomic_DNA"/>
</dbReference>
<sequence>MGREAVLGALTAINLVLLAGMGLMQILPAKAQDGTGMLRGSGLQIVDSQGRVRSSISVLPATAGEAETVLFRLIAENGQPSVKISASTASAGLSFVGGDDASYILLEADGPETRLEMVEPEGRKKVIEP</sequence>
<comment type="caution">
    <text evidence="1">The sequence shown here is derived from an EMBL/GenBank/DDBJ whole genome shotgun (WGS) entry which is preliminary data.</text>
</comment>
<reference evidence="1 2" key="1">
    <citation type="submission" date="2023-08" db="EMBL/GenBank/DDBJ databases">
        <title>Implementing the SeqCode for naming new Mesorhizobium species isolated from Vachellia karroo root nodules.</title>
        <authorList>
            <person name="Van Lill M."/>
        </authorList>
    </citation>
    <scope>NUCLEOTIDE SEQUENCE [LARGE SCALE GENOMIC DNA]</scope>
    <source>
        <strain evidence="1 2">VK4B</strain>
    </source>
</reference>
<dbReference type="RefSeq" id="WP_127285982.1">
    <property type="nucleotide sequence ID" value="NZ_JAVIIO010000007.1"/>
</dbReference>
<accession>A0ABU5AKL4</accession>
<evidence type="ECO:0000313" key="1">
    <source>
        <dbReference type="EMBL" id="MDX8537819.1"/>
    </source>
</evidence>